<dbReference type="InterPro" id="IPR011712">
    <property type="entry name" value="Sig_transdc_His_kin_sub3_dim/P"/>
</dbReference>
<sequence length="451" mass="50599">MTDHFICNACTELEIRIRALENKVSLRKQEKEQIHHLNAVLSSIRDVNRLIIKEKDRQPLIRGICESLVENRGFHNAWIILIDRSHAITASAEAGLGKDFNRILENIRQGDLIRCCHTLLSGTEFLVIDTPPNECADCPVSHMYDGRGAISARLEHEGKIYGVLTVSVPAAFSRSPDEHELFRDVADDIAYALHSIEVEEKRRHTEMELRNARDKLERRVRERTIELEHLSAKLLNAQEEERKRIAGDLHDGIGQCLSAVKFMVETTLEHIDGKVPESDLNPLKALVPLLQEASEEVRSIVMNLRPSILDDLGILATIGWFCRQFQAVYACIEVSQDIGMTEEQVPNALKTIIFRILQEAMNNIAKYSEADHVRLCLRKSGDILELRIEDNGCGFDIAHLLAADSTEKGFGIAGMKERTELSGGVFSLSSAPGRGTTVRAVWTDTSVRPIS</sequence>
<dbReference type="SUPFAM" id="SSF55874">
    <property type="entry name" value="ATPase domain of HSP90 chaperone/DNA topoisomerase II/histidine kinase"/>
    <property type="match status" value="1"/>
</dbReference>
<dbReference type="Gene3D" id="3.30.450.40">
    <property type="match status" value="1"/>
</dbReference>
<dbReference type="EMBL" id="BEXT01000001">
    <property type="protein sequence ID" value="GBC62312.1"/>
    <property type="molecule type" value="Genomic_DNA"/>
</dbReference>
<dbReference type="GO" id="GO:0000155">
    <property type="term" value="F:phosphorelay sensor kinase activity"/>
    <property type="evidence" value="ECO:0007669"/>
    <property type="project" value="InterPro"/>
</dbReference>
<dbReference type="CDD" id="cd16917">
    <property type="entry name" value="HATPase_UhpB-NarQ-NarX-like"/>
    <property type="match status" value="1"/>
</dbReference>
<feature type="domain" description="Histidine kinase/HSP90-like ATPase" evidence="10">
    <location>
        <begin position="348"/>
        <end position="446"/>
    </location>
</feature>
<dbReference type="AlphaFoldDB" id="A0A401FZ93"/>
<comment type="caution">
    <text evidence="11">The sequence shown here is derived from an EMBL/GenBank/DDBJ whole genome shotgun (WGS) entry which is preliminary data.</text>
</comment>
<dbReference type="Proteomes" id="UP000288096">
    <property type="component" value="Unassembled WGS sequence"/>
</dbReference>
<accession>A0A401FZ93</accession>
<protein>
    <recommendedName>
        <fullName evidence="2">histidine kinase</fullName>
        <ecNumber evidence="2">2.7.13.3</ecNumber>
    </recommendedName>
</protein>
<evidence type="ECO:0000256" key="8">
    <source>
        <dbReference type="ARBA" id="ARBA00023012"/>
    </source>
</evidence>
<evidence type="ECO:0000256" key="2">
    <source>
        <dbReference type="ARBA" id="ARBA00012438"/>
    </source>
</evidence>
<name>A0A401FZ93_9BACT</name>
<dbReference type="InterPro" id="IPR036890">
    <property type="entry name" value="HATPase_C_sf"/>
</dbReference>
<feature type="coiled-coil region" evidence="9">
    <location>
        <begin position="195"/>
        <end position="240"/>
    </location>
</feature>
<dbReference type="Pfam" id="PF07730">
    <property type="entry name" value="HisKA_3"/>
    <property type="match status" value="1"/>
</dbReference>
<evidence type="ECO:0000256" key="7">
    <source>
        <dbReference type="ARBA" id="ARBA00022840"/>
    </source>
</evidence>
<dbReference type="PANTHER" id="PTHR24421">
    <property type="entry name" value="NITRATE/NITRITE SENSOR PROTEIN NARX-RELATED"/>
    <property type="match status" value="1"/>
</dbReference>
<evidence type="ECO:0000256" key="5">
    <source>
        <dbReference type="ARBA" id="ARBA00022741"/>
    </source>
</evidence>
<evidence type="ECO:0000259" key="10">
    <source>
        <dbReference type="SMART" id="SM00387"/>
    </source>
</evidence>
<evidence type="ECO:0000256" key="3">
    <source>
        <dbReference type="ARBA" id="ARBA00022553"/>
    </source>
</evidence>
<keyword evidence="8" id="KW-0902">Two-component regulatory system</keyword>
<dbReference type="Gene3D" id="3.30.565.10">
    <property type="entry name" value="Histidine kinase-like ATPase, C-terminal domain"/>
    <property type="match status" value="1"/>
</dbReference>
<dbReference type="Pfam" id="PF01590">
    <property type="entry name" value="GAF"/>
    <property type="match status" value="1"/>
</dbReference>
<dbReference type="InterPro" id="IPR029016">
    <property type="entry name" value="GAF-like_dom_sf"/>
</dbReference>
<organism evidence="11 12">
    <name type="scientific">Desulfonema ishimotonii</name>
    <dbReference type="NCBI Taxonomy" id="45657"/>
    <lineage>
        <taxon>Bacteria</taxon>
        <taxon>Pseudomonadati</taxon>
        <taxon>Thermodesulfobacteriota</taxon>
        <taxon>Desulfobacteria</taxon>
        <taxon>Desulfobacterales</taxon>
        <taxon>Desulfococcaceae</taxon>
        <taxon>Desulfonema</taxon>
    </lineage>
</organism>
<keyword evidence="6" id="KW-0418">Kinase</keyword>
<keyword evidence="3" id="KW-0597">Phosphoprotein</keyword>
<evidence type="ECO:0000256" key="6">
    <source>
        <dbReference type="ARBA" id="ARBA00022777"/>
    </source>
</evidence>
<dbReference type="InterPro" id="IPR003594">
    <property type="entry name" value="HATPase_dom"/>
</dbReference>
<keyword evidence="7" id="KW-0067">ATP-binding</keyword>
<reference evidence="12" key="1">
    <citation type="submission" date="2017-11" db="EMBL/GenBank/DDBJ databases">
        <authorList>
            <person name="Watanabe M."/>
            <person name="Kojima H."/>
        </authorList>
    </citation>
    <scope>NUCLEOTIDE SEQUENCE [LARGE SCALE GENOMIC DNA]</scope>
    <source>
        <strain evidence="12">Tokyo 01</strain>
    </source>
</reference>
<evidence type="ECO:0000256" key="9">
    <source>
        <dbReference type="SAM" id="Coils"/>
    </source>
</evidence>
<evidence type="ECO:0000313" key="11">
    <source>
        <dbReference type="EMBL" id="GBC62312.1"/>
    </source>
</evidence>
<dbReference type="PANTHER" id="PTHR24421:SF10">
    <property type="entry name" value="NITRATE_NITRITE SENSOR PROTEIN NARQ"/>
    <property type="match status" value="1"/>
</dbReference>
<dbReference type="GO" id="GO:0046983">
    <property type="term" value="F:protein dimerization activity"/>
    <property type="evidence" value="ECO:0007669"/>
    <property type="project" value="InterPro"/>
</dbReference>
<dbReference type="SMART" id="SM00387">
    <property type="entry name" value="HATPase_c"/>
    <property type="match status" value="1"/>
</dbReference>
<dbReference type="EC" id="2.7.13.3" evidence="2"/>
<keyword evidence="9" id="KW-0175">Coiled coil</keyword>
<dbReference type="SUPFAM" id="SSF55781">
    <property type="entry name" value="GAF domain-like"/>
    <property type="match status" value="1"/>
</dbReference>
<dbReference type="GO" id="GO:0016020">
    <property type="term" value="C:membrane"/>
    <property type="evidence" value="ECO:0007669"/>
    <property type="project" value="InterPro"/>
</dbReference>
<keyword evidence="5" id="KW-0547">Nucleotide-binding</keyword>
<dbReference type="InterPro" id="IPR050482">
    <property type="entry name" value="Sensor_HK_TwoCompSys"/>
</dbReference>
<proteinExistence type="predicted"/>
<evidence type="ECO:0000256" key="1">
    <source>
        <dbReference type="ARBA" id="ARBA00000085"/>
    </source>
</evidence>
<dbReference type="OrthoDB" id="6231at2"/>
<dbReference type="Gene3D" id="1.20.5.1930">
    <property type="match status" value="1"/>
</dbReference>
<gene>
    <name evidence="11" type="ORF">DENIS_3281</name>
</gene>
<evidence type="ECO:0000313" key="12">
    <source>
        <dbReference type="Proteomes" id="UP000288096"/>
    </source>
</evidence>
<keyword evidence="12" id="KW-1185">Reference proteome</keyword>
<dbReference type="Pfam" id="PF02518">
    <property type="entry name" value="HATPase_c"/>
    <property type="match status" value="1"/>
</dbReference>
<reference evidence="12" key="2">
    <citation type="submission" date="2019-01" db="EMBL/GenBank/DDBJ databases">
        <title>Genome sequence of Desulfonema ishimotonii strain Tokyo 01.</title>
        <authorList>
            <person name="Fukui M."/>
        </authorList>
    </citation>
    <scope>NUCLEOTIDE SEQUENCE [LARGE SCALE GENOMIC DNA]</scope>
    <source>
        <strain evidence="12">Tokyo 01</strain>
    </source>
</reference>
<dbReference type="GO" id="GO:0005524">
    <property type="term" value="F:ATP binding"/>
    <property type="evidence" value="ECO:0007669"/>
    <property type="project" value="UniProtKB-KW"/>
</dbReference>
<evidence type="ECO:0000256" key="4">
    <source>
        <dbReference type="ARBA" id="ARBA00022679"/>
    </source>
</evidence>
<comment type="catalytic activity">
    <reaction evidence="1">
        <text>ATP + protein L-histidine = ADP + protein N-phospho-L-histidine.</text>
        <dbReference type="EC" id="2.7.13.3"/>
    </reaction>
</comment>
<dbReference type="RefSeq" id="WP_124329492.1">
    <property type="nucleotide sequence ID" value="NZ_BEXT01000001.1"/>
</dbReference>
<dbReference type="InterPro" id="IPR003018">
    <property type="entry name" value="GAF"/>
</dbReference>
<keyword evidence="4" id="KW-0808">Transferase</keyword>